<keyword evidence="2" id="KW-1185">Reference proteome</keyword>
<dbReference type="EMBL" id="JACHXD010000017">
    <property type="protein sequence ID" value="MBB3121473.1"/>
    <property type="molecule type" value="Genomic_DNA"/>
</dbReference>
<dbReference type="PIRSF" id="PIRSF037181">
    <property type="entry name" value="DGC"/>
    <property type="match status" value="1"/>
</dbReference>
<evidence type="ECO:0000313" key="1">
    <source>
        <dbReference type="EMBL" id="MBB3121473.1"/>
    </source>
</evidence>
<protein>
    <submittedName>
        <fullName evidence="1">Putative metal-binding protein</fullName>
    </submittedName>
</protein>
<dbReference type="AlphaFoldDB" id="A0A7W5BEG4"/>
<evidence type="ECO:0000313" key="2">
    <source>
        <dbReference type="Proteomes" id="UP000541535"/>
    </source>
</evidence>
<dbReference type="InterPro" id="IPR014958">
    <property type="entry name" value="DGC"/>
</dbReference>
<reference evidence="1 2" key="1">
    <citation type="submission" date="2020-08" db="EMBL/GenBank/DDBJ databases">
        <title>Genomic Encyclopedia of Type Strains, Phase III (KMG-III): the genomes of soil and plant-associated and newly described type strains.</title>
        <authorList>
            <person name="Whitman W."/>
        </authorList>
    </citation>
    <scope>NUCLEOTIDE SEQUENCE [LARGE SCALE GENOMIC DNA]</scope>
    <source>
        <strain evidence="1 2">CECT 8897</strain>
    </source>
</reference>
<accession>A0A7W5BEG4</accession>
<dbReference type="Pfam" id="PF08859">
    <property type="entry name" value="DGC"/>
    <property type="match status" value="1"/>
</dbReference>
<name>A0A7W5BEG4_9BURK</name>
<dbReference type="RefSeq" id="WP_183443188.1">
    <property type="nucleotide sequence ID" value="NZ_JACHXD010000017.1"/>
</dbReference>
<sequence length="133" mass="14089">MAARNRNLPLVYSCSGCSSAAQTANAVAIRLDRLGVAEMSCIAGVGGDVPSLVKLAKSGRPIVAIDGCPLACTRQCLERHGVQATHHILLNEMGIRKRFHTDFDAEQVDAIAVNLAAALPPPSTTIENIEKKE</sequence>
<comment type="caution">
    <text evidence="1">The sequence shown here is derived from an EMBL/GenBank/DDBJ whole genome shotgun (WGS) entry which is preliminary data.</text>
</comment>
<organism evidence="1 2">
    <name type="scientific">Pseudoduganella violacea</name>
    <dbReference type="NCBI Taxonomy" id="1715466"/>
    <lineage>
        <taxon>Bacteria</taxon>
        <taxon>Pseudomonadati</taxon>
        <taxon>Pseudomonadota</taxon>
        <taxon>Betaproteobacteria</taxon>
        <taxon>Burkholderiales</taxon>
        <taxon>Oxalobacteraceae</taxon>
        <taxon>Telluria group</taxon>
        <taxon>Pseudoduganella</taxon>
    </lineage>
</organism>
<dbReference type="Proteomes" id="UP000541535">
    <property type="component" value="Unassembled WGS sequence"/>
</dbReference>
<proteinExistence type="predicted"/>
<gene>
    <name evidence="1" type="ORF">FHS03_004551</name>
</gene>